<reference evidence="3 4" key="1">
    <citation type="submission" date="2024-05" db="EMBL/GenBank/DDBJ databases">
        <authorList>
            <person name="Liu Q."/>
            <person name="Xin Y.-H."/>
        </authorList>
    </citation>
    <scope>NUCLEOTIDE SEQUENCE [LARGE SCALE GENOMIC DNA]</scope>
    <source>
        <strain evidence="3 4">CGMCC 1.10181</strain>
    </source>
</reference>
<protein>
    <submittedName>
        <fullName evidence="3">OmpH family outer membrane protein</fullName>
    </submittedName>
</protein>
<evidence type="ECO:0000256" key="1">
    <source>
        <dbReference type="SAM" id="MobiDB-lite"/>
    </source>
</evidence>
<keyword evidence="4" id="KW-1185">Reference proteome</keyword>
<proteinExistence type="predicted"/>
<keyword evidence="2" id="KW-0732">Signal</keyword>
<feature type="signal peptide" evidence="2">
    <location>
        <begin position="1"/>
        <end position="26"/>
    </location>
</feature>
<dbReference type="InterPro" id="IPR024930">
    <property type="entry name" value="Skp_dom_sf"/>
</dbReference>
<organism evidence="3 4">
    <name type="scientific">Sphingomonas oligophenolica</name>
    <dbReference type="NCBI Taxonomy" id="301154"/>
    <lineage>
        <taxon>Bacteria</taxon>
        <taxon>Pseudomonadati</taxon>
        <taxon>Pseudomonadota</taxon>
        <taxon>Alphaproteobacteria</taxon>
        <taxon>Sphingomonadales</taxon>
        <taxon>Sphingomonadaceae</taxon>
        <taxon>Sphingomonas</taxon>
    </lineage>
</organism>
<dbReference type="RefSeq" id="WP_343889953.1">
    <property type="nucleotide sequence ID" value="NZ_BAAAEH010000028.1"/>
</dbReference>
<dbReference type="Gene3D" id="3.30.910.20">
    <property type="entry name" value="Skp domain"/>
    <property type="match status" value="1"/>
</dbReference>
<accession>A0ABU9Y4A6</accession>
<gene>
    <name evidence="3" type="ORF">ABC974_13430</name>
</gene>
<comment type="caution">
    <text evidence="3">The sequence shown here is derived from an EMBL/GenBank/DDBJ whole genome shotgun (WGS) entry which is preliminary data.</text>
</comment>
<dbReference type="EMBL" id="JBDIME010000011">
    <property type="protein sequence ID" value="MEN2790636.1"/>
    <property type="molecule type" value="Genomic_DNA"/>
</dbReference>
<name>A0ABU9Y4A6_9SPHN</name>
<dbReference type="Proteomes" id="UP001419910">
    <property type="component" value="Unassembled WGS sequence"/>
</dbReference>
<sequence>MKTFTKILLASALVAPAFLAAGPANAQVGGIAVADPEAAILSAKALDTANSSISTTYKAQLDQARARQMSLQAELATLIVPIDTDHDKKLSDAEIIAAQNAKSPVLEKIKTAQTNAQNDIARANQPATRAQAYAIEQITQKYTAAVNAVVAAKNISLLLSANTVQFAKPAVDVTDDIKNELDRALPTVSIAPPADWQPAQQTLQLQQQYQQIMYAQAVQRAQAGQGAAPAPGTPAAPTKKPTGR</sequence>
<dbReference type="Pfam" id="PF03938">
    <property type="entry name" value="OmpH"/>
    <property type="match status" value="1"/>
</dbReference>
<evidence type="ECO:0000256" key="2">
    <source>
        <dbReference type="SAM" id="SignalP"/>
    </source>
</evidence>
<feature type="region of interest" description="Disordered" evidence="1">
    <location>
        <begin position="223"/>
        <end position="244"/>
    </location>
</feature>
<dbReference type="InterPro" id="IPR005632">
    <property type="entry name" value="Chaperone_Skp"/>
</dbReference>
<evidence type="ECO:0000313" key="3">
    <source>
        <dbReference type="EMBL" id="MEN2790636.1"/>
    </source>
</evidence>
<dbReference type="SUPFAM" id="SSF111384">
    <property type="entry name" value="OmpH-like"/>
    <property type="match status" value="1"/>
</dbReference>
<feature type="chain" id="PRO_5047457392" evidence="2">
    <location>
        <begin position="27"/>
        <end position="244"/>
    </location>
</feature>
<evidence type="ECO:0000313" key="4">
    <source>
        <dbReference type="Proteomes" id="UP001419910"/>
    </source>
</evidence>
<dbReference type="SMART" id="SM00935">
    <property type="entry name" value="OmpH"/>
    <property type="match status" value="1"/>
</dbReference>